<comment type="similarity">
    <text evidence="2">Belongs to the peptidase M13 family.</text>
</comment>
<dbReference type="Gene3D" id="3.40.390.10">
    <property type="entry name" value="Collagenase (Catalytic Domain)"/>
    <property type="match status" value="1"/>
</dbReference>
<evidence type="ECO:0000256" key="2">
    <source>
        <dbReference type="ARBA" id="ARBA00007357"/>
    </source>
</evidence>
<dbReference type="GO" id="GO:0005886">
    <property type="term" value="C:plasma membrane"/>
    <property type="evidence" value="ECO:0007669"/>
    <property type="project" value="TreeGrafter"/>
</dbReference>
<organism evidence="11 12">
    <name type="scientific">Plectus sambesii</name>
    <dbReference type="NCBI Taxonomy" id="2011161"/>
    <lineage>
        <taxon>Eukaryota</taxon>
        <taxon>Metazoa</taxon>
        <taxon>Ecdysozoa</taxon>
        <taxon>Nematoda</taxon>
        <taxon>Chromadorea</taxon>
        <taxon>Plectida</taxon>
        <taxon>Plectina</taxon>
        <taxon>Plectoidea</taxon>
        <taxon>Plectidae</taxon>
        <taxon>Plectus</taxon>
    </lineage>
</organism>
<dbReference type="InterPro" id="IPR018497">
    <property type="entry name" value="Peptidase_M13_C"/>
</dbReference>
<feature type="domain" description="Peptidase M13 N-terminal" evidence="10">
    <location>
        <begin position="393"/>
        <end position="796"/>
    </location>
</feature>
<dbReference type="PANTHER" id="PTHR11733">
    <property type="entry name" value="ZINC METALLOPROTEASE FAMILY M13 NEPRILYSIN-RELATED"/>
    <property type="match status" value="1"/>
</dbReference>
<dbReference type="Pfam" id="PF05649">
    <property type="entry name" value="Peptidase_M13_N"/>
    <property type="match status" value="1"/>
</dbReference>
<evidence type="ECO:0000256" key="4">
    <source>
        <dbReference type="ARBA" id="ARBA00022723"/>
    </source>
</evidence>
<keyword evidence="3" id="KW-0645">Protease</keyword>
<keyword evidence="8" id="KW-0732">Signal</keyword>
<evidence type="ECO:0000313" key="12">
    <source>
        <dbReference type="WBParaSite" id="PSAMB.scaffold901size38938.g9463.t1"/>
    </source>
</evidence>
<feature type="chain" id="PRO_5037218067" evidence="8">
    <location>
        <begin position="18"/>
        <end position="1070"/>
    </location>
</feature>
<dbReference type="PRINTS" id="PR00786">
    <property type="entry name" value="NEPRILYSIN"/>
</dbReference>
<dbReference type="Gene3D" id="1.10.1380.10">
    <property type="entry name" value="Neutral endopeptidase , domain2"/>
    <property type="match status" value="1"/>
</dbReference>
<dbReference type="Proteomes" id="UP000887566">
    <property type="component" value="Unplaced"/>
</dbReference>
<dbReference type="InterPro" id="IPR024079">
    <property type="entry name" value="MetalloPept_cat_dom_sf"/>
</dbReference>
<evidence type="ECO:0000256" key="7">
    <source>
        <dbReference type="ARBA" id="ARBA00023049"/>
    </source>
</evidence>
<dbReference type="AlphaFoldDB" id="A0A914XJJ3"/>
<dbReference type="WBParaSite" id="PSAMB.scaffold901size38938.g9463.t1">
    <property type="protein sequence ID" value="PSAMB.scaffold901size38938.g9463.t1"/>
    <property type="gene ID" value="PSAMB.scaffold901size38938.g9463"/>
</dbReference>
<dbReference type="GO" id="GO:0004222">
    <property type="term" value="F:metalloendopeptidase activity"/>
    <property type="evidence" value="ECO:0007669"/>
    <property type="project" value="InterPro"/>
</dbReference>
<evidence type="ECO:0000256" key="6">
    <source>
        <dbReference type="ARBA" id="ARBA00022833"/>
    </source>
</evidence>
<proteinExistence type="inferred from homology"/>
<keyword evidence="7" id="KW-0482">Metalloprotease</keyword>
<comment type="cofactor">
    <cofactor evidence="1">
        <name>Zn(2+)</name>
        <dbReference type="ChEBI" id="CHEBI:29105"/>
    </cofactor>
</comment>
<dbReference type="GO" id="GO:0046872">
    <property type="term" value="F:metal ion binding"/>
    <property type="evidence" value="ECO:0007669"/>
    <property type="project" value="UniProtKB-KW"/>
</dbReference>
<dbReference type="CDD" id="cd08662">
    <property type="entry name" value="M13"/>
    <property type="match status" value="1"/>
</dbReference>
<dbReference type="PROSITE" id="PS51885">
    <property type="entry name" value="NEPRILYSIN"/>
    <property type="match status" value="1"/>
</dbReference>
<evidence type="ECO:0000256" key="3">
    <source>
        <dbReference type="ARBA" id="ARBA00022670"/>
    </source>
</evidence>
<keyword evidence="5" id="KW-0378">Hydrolase</keyword>
<dbReference type="Pfam" id="PF01431">
    <property type="entry name" value="Peptidase_M13"/>
    <property type="match status" value="1"/>
</dbReference>
<keyword evidence="6" id="KW-0862">Zinc</keyword>
<evidence type="ECO:0000256" key="5">
    <source>
        <dbReference type="ARBA" id="ARBA00022801"/>
    </source>
</evidence>
<dbReference type="InterPro" id="IPR008753">
    <property type="entry name" value="Peptidase_M13_N"/>
</dbReference>
<evidence type="ECO:0000256" key="8">
    <source>
        <dbReference type="SAM" id="SignalP"/>
    </source>
</evidence>
<accession>A0A914XJJ3</accession>
<sequence length="1070" mass="118097">MLLQVAAVVFGALLVRGDGIVPGPVFYGADPMGAQQKDAMTCDPMKFTMCKQQFITQLNFTTPSTYTDLAHQIGNLMENQGVPGFNALCGAMEDFVFCLGLGNDAAVSACYNVPYLVSQGVSAAEAVGEVGLYTGLRFQCGAGYQVMLNNYQCIMTVSAQQAGAMQTCQDAFTASMQANPNNKCTNLGILLDCDSSLYAPCSQQTVWQQCTTMTSNFFVAMPDCAATVSCSGAGAQYPGKVPVQTTTAGPQTTFLYSASIDDQGRPWNPAYGDISSPTAQSLAFLYSREIYQTVQSAFPTATIQVTGFMQVKTYTRLSATIRIHLLGEQTNVPTAAAIQAAIIAGAAANRFQWATITVQSQGAPTPAPQVGTSQGWEDAAAMFASSIDVTVDPCQDFFKFSCGQWQATHPLPAHANSVSNFGQMYDDLLGQVATQLDNYKDDGSSYSLSQAKVFWNICLQSPNMPLSGQSVISMLSTLGGWPMIQQSWSDNQMTEIGQLMGKLTSQYGLNTFLSAYVDTDWKNPTNWLFYVDQATLFYPTVYYQNSQISNAALTSEGNYMFGLAKQLASINNQLNGAAMPTDAQINKDVNDVVQMEYAIAMKMKSDDDRRVNARMYNKFTMQTASTRWTFLNWNNYLTSVASNYFSPTVVTQGMFDVQELEYMDSINTMLGQYPKRVLQNYFMFRLVDTQASFLPDLKDEYLKFKHETEGVTALPPIEYSCADSLINAMPYIGGRLYVDSHFKHLRGDPRGGLATMTVDVQNQFRVMLQNLPWMDQVTKQAAFDKLSNYVRNYAFPDWLMNNTLLDAVHPKMFFNLSPQDNIQAANTKLIQYNNWYQFRTLAPGFPVDRTSFVSTPATINAFYAPEFNSITILAGIMNPPFFRADFPQAVNFGGLGLVIGHETTHGFDDQGVQWNGVGNLTNWIDNQSNTGFKAMAQCVIDEYNSFCYPNITPSCINGVQTQGENIADNGGIRAAYYGYKSQIALRGPEPRLPGVMSQYSMDQIYFIAFAQGWCENASPQRISRQLLIDPHSPGEWRVKGAVRNMQEFADAFNCPAGSFEAPANRCNVWH</sequence>
<dbReference type="PANTHER" id="PTHR11733:SF240">
    <property type="entry name" value="GH14155P-RELATED"/>
    <property type="match status" value="1"/>
</dbReference>
<reference evidence="12" key="1">
    <citation type="submission" date="2022-11" db="UniProtKB">
        <authorList>
            <consortium name="WormBaseParasite"/>
        </authorList>
    </citation>
    <scope>IDENTIFICATION</scope>
</reference>
<evidence type="ECO:0000259" key="10">
    <source>
        <dbReference type="Pfam" id="PF05649"/>
    </source>
</evidence>
<dbReference type="InterPro" id="IPR042089">
    <property type="entry name" value="Peptidase_M13_dom_2"/>
</dbReference>
<evidence type="ECO:0000256" key="1">
    <source>
        <dbReference type="ARBA" id="ARBA00001947"/>
    </source>
</evidence>
<dbReference type="SUPFAM" id="SSF55486">
    <property type="entry name" value="Metalloproteases ('zincins'), catalytic domain"/>
    <property type="match status" value="1"/>
</dbReference>
<feature type="signal peptide" evidence="8">
    <location>
        <begin position="1"/>
        <end position="17"/>
    </location>
</feature>
<keyword evidence="11" id="KW-1185">Reference proteome</keyword>
<evidence type="ECO:0000313" key="11">
    <source>
        <dbReference type="Proteomes" id="UP000887566"/>
    </source>
</evidence>
<dbReference type="InterPro" id="IPR000718">
    <property type="entry name" value="Peptidase_M13"/>
</dbReference>
<protein>
    <submittedName>
        <fullName evidence="12">Endothelin-converting enzyme 1</fullName>
    </submittedName>
</protein>
<evidence type="ECO:0000259" key="9">
    <source>
        <dbReference type="Pfam" id="PF01431"/>
    </source>
</evidence>
<keyword evidence="4" id="KW-0479">Metal-binding</keyword>
<name>A0A914XJJ3_9BILA</name>
<dbReference type="GO" id="GO:0016485">
    <property type="term" value="P:protein processing"/>
    <property type="evidence" value="ECO:0007669"/>
    <property type="project" value="TreeGrafter"/>
</dbReference>
<feature type="domain" description="Peptidase M13 C-terminal" evidence="9">
    <location>
        <begin position="860"/>
        <end position="1068"/>
    </location>
</feature>